<proteinExistence type="predicted"/>
<feature type="compositionally biased region" description="Basic residues" evidence="1">
    <location>
        <begin position="323"/>
        <end position="334"/>
    </location>
</feature>
<dbReference type="AlphaFoldDB" id="A0A9J6F0L9"/>
<dbReference type="EMBL" id="JABSTU010000001">
    <property type="protein sequence ID" value="KAH8040274.1"/>
    <property type="molecule type" value="Genomic_DNA"/>
</dbReference>
<accession>A0A9J6F0L9</accession>
<feature type="region of interest" description="Disordered" evidence="1">
    <location>
        <begin position="179"/>
        <end position="227"/>
    </location>
</feature>
<reference evidence="2" key="1">
    <citation type="journal article" date="2020" name="Cell">
        <title>Large-Scale Comparative Analyses of Tick Genomes Elucidate Their Genetic Diversity and Vector Capacities.</title>
        <authorList>
            <consortium name="Tick Genome and Microbiome Consortium (TIGMIC)"/>
            <person name="Jia N."/>
            <person name="Wang J."/>
            <person name="Shi W."/>
            <person name="Du L."/>
            <person name="Sun Y."/>
            <person name="Zhan W."/>
            <person name="Jiang J.F."/>
            <person name="Wang Q."/>
            <person name="Zhang B."/>
            <person name="Ji P."/>
            <person name="Bell-Sakyi L."/>
            <person name="Cui X.M."/>
            <person name="Yuan T.T."/>
            <person name="Jiang B.G."/>
            <person name="Yang W.F."/>
            <person name="Lam T.T."/>
            <person name="Chang Q.C."/>
            <person name="Ding S.J."/>
            <person name="Wang X.J."/>
            <person name="Zhu J.G."/>
            <person name="Ruan X.D."/>
            <person name="Zhao L."/>
            <person name="Wei J.T."/>
            <person name="Ye R.Z."/>
            <person name="Que T.C."/>
            <person name="Du C.H."/>
            <person name="Zhou Y.H."/>
            <person name="Cheng J.X."/>
            <person name="Dai P.F."/>
            <person name="Guo W.B."/>
            <person name="Han X.H."/>
            <person name="Huang E.J."/>
            <person name="Li L.F."/>
            <person name="Wei W."/>
            <person name="Gao Y.C."/>
            <person name="Liu J.Z."/>
            <person name="Shao H.Z."/>
            <person name="Wang X."/>
            <person name="Wang C.C."/>
            <person name="Yang T.C."/>
            <person name="Huo Q.B."/>
            <person name="Li W."/>
            <person name="Chen H.Y."/>
            <person name="Chen S.E."/>
            <person name="Zhou L.G."/>
            <person name="Ni X.B."/>
            <person name="Tian J.H."/>
            <person name="Sheng Y."/>
            <person name="Liu T."/>
            <person name="Pan Y.S."/>
            <person name="Xia L.Y."/>
            <person name="Li J."/>
            <person name="Zhao F."/>
            <person name="Cao W.C."/>
        </authorList>
    </citation>
    <scope>NUCLEOTIDE SEQUENCE</scope>
    <source>
        <strain evidence="2">Rmic-2018</strain>
    </source>
</reference>
<feature type="region of interest" description="Disordered" evidence="1">
    <location>
        <begin position="1"/>
        <end position="28"/>
    </location>
</feature>
<feature type="compositionally biased region" description="Polar residues" evidence="1">
    <location>
        <begin position="300"/>
        <end position="309"/>
    </location>
</feature>
<feature type="compositionally biased region" description="Polar residues" evidence="1">
    <location>
        <begin position="207"/>
        <end position="220"/>
    </location>
</feature>
<feature type="compositionally biased region" description="Basic and acidic residues" evidence="1">
    <location>
        <begin position="313"/>
        <end position="322"/>
    </location>
</feature>
<name>A0A9J6F0L9_RHIMP</name>
<protein>
    <submittedName>
        <fullName evidence="2">Uncharacterized protein</fullName>
    </submittedName>
</protein>
<reference evidence="2" key="2">
    <citation type="submission" date="2021-09" db="EMBL/GenBank/DDBJ databases">
        <authorList>
            <person name="Jia N."/>
            <person name="Wang J."/>
            <person name="Shi W."/>
            <person name="Du L."/>
            <person name="Sun Y."/>
            <person name="Zhan W."/>
            <person name="Jiang J."/>
            <person name="Wang Q."/>
            <person name="Zhang B."/>
            <person name="Ji P."/>
            <person name="Sakyi L.B."/>
            <person name="Cui X."/>
            <person name="Yuan T."/>
            <person name="Jiang B."/>
            <person name="Yang W."/>
            <person name="Lam T.T.-Y."/>
            <person name="Chang Q."/>
            <person name="Ding S."/>
            <person name="Wang X."/>
            <person name="Zhu J."/>
            <person name="Ruan X."/>
            <person name="Zhao L."/>
            <person name="Wei J."/>
            <person name="Que T."/>
            <person name="Du C."/>
            <person name="Cheng J."/>
            <person name="Dai P."/>
            <person name="Han X."/>
            <person name="Huang E."/>
            <person name="Gao Y."/>
            <person name="Liu J."/>
            <person name="Shao H."/>
            <person name="Ye R."/>
            <person name="Li L."/>
            <person name="Wei W."/>
            <person name="Wang X."/>
            <person name="Wang C."/>
            <person name="Huo Q."/>
            <person name="Li W."/>
            <person name="Guo W."/>
            <person name="Chen H."/>
            <person name="Chen S."/>
            <person name="Zhou L."/>
            <person name="Zhou L."/>
            <person name="Ni X."/>
            <person name="Tian J."/>
            <person name="Zhou Y."/>
            <person name="Sheng Y."/>
            <person name="Liu T."/>
            <person name="Pan Y."/>
            <person name="Xia L."/>
            <person name="Li J."/>
            <person name="Zhao F."/>
            <person name="Cao W."/>
        </authorList>
    </citation>
    <scope>NUCLEOTIDE SEQUENCE</scope>
    <source>
        <strain evidence="2">Rmic-2018</strain>
        <tissue evidence="2">Larvae</tissue>
    </source>
</reference>
<organism evidence="2 3">
    <name type="scientific">Rhipicephalus microplus</name>
    <name type="common">Cattle tick</name>
    <name type="synonym">Boophilus microplus</name>
    <dbReference type="NCBI Taxonomy" id="6941"/>
    <lineage>
        <taxon>Eukaryota</taxon>
        <taxon>Metazoa</taxon>
        <taxon>Ecdysozoa</taxon>
        <taxon>Arthropoda</taxon>
        <taxon>Chelicerata</taxon>
        <taxon>Arachnida</taxon>
        <taxon>Acari</taxon>
        <taxon>Parasitiformes</taxon>
        <taxon>Ixodida</taxon>
        <taxon>Ixodoidea</taxon>
        <taxon>Ixodidae</taxon>
        <taxon>Rhipicephalinae</taxon>
        <taxon>Rhipicephalus</taxon>
        <taxon>Boophilus</taxon>
    </lineage>
</organism>
<sequence>MPEHASTPALVVQAAHPPQLPRRRPMPRLPSKHYKIVIRPRHPTNLSNIGLATLMEAIENTAKVDPARAEEEDQIRIHPLKKYPYSQYTRQNQGRSLPLTGSAQKSDVQYELASGHIRTSAGRLHPWSSLQGLHGRNRPRSSSTTHEEKPRHPIVNARRLGSSKHLVITFTEHKLPATIRFSNTQQQERLEQRPTKERRLEYRRSRANQQSGNYSASIQHQTRRQDQEPVNILDSRRPFQILFEIKNAATGQPQYNQVRELEELVNSLPQQVASANEQIRQLKNNSNSTFTPPTAGMRSHSISNENETSGPELKQEPGETRARGIRGRQCKRKVVTGPGAEDGPLGSGPEPTGLPPAGASCCRVPAPKDRGHPVLNSFPEPADFGSGRRATAVGLRARAVRPAA</sequence>
<feature type="compositionally biased region" description="Basic and acidic residues" evidence="1">
    <location>
        <begin position="188"/>
        <end position="204"/>
    </location>
</feature>
<feature type="region of interest" description="Disordered" evidence="1">
    <location>
        <begin position="282"/>
        <end position="387"/>
    </location>
</feature>
<dbReference type="Proteomes" id="UP000821866">
    <property type="component" value="Chromosome 1"/>
</dbReference>
<keyword evidence="3" id="KW-1185">Reference proteome</keyword>
<gene>
    <name evidence="2" type="ORF">HPB51_009822</name>
</gene>
<feature type="compositionally biased region" description="Polar residues" evidence="1">
    <location>
        <begin position="282"/>
        <end position="292"/>
    </location>
</feature>
<evidence type="ECO:0000313" key="3">
    <source>
        <dbReference type="Proteomes" id="UP000821866"/>
    </source>
</evidence>
<comment type="caution">
    <text evidence="2">The sequence shown here is derived from an EMBL/GenBank/DDBJ whole genome shotgun (WGS) entry which is preliminary data.</text>
</comment>
<evidence type="ECO:0000313" key="2">
    <source>
        <dbReference type="EMBL" id="KAH8040274.1"/>
    </source>
</evidence>
<feature type="region of interest" description="Disordered" evidence="1">
    <location>
        <begin position="123"/>
        <end position="152"/>
    </location>
</feature>
<evidence type="ECO:0000256" key="1">
    <source>
        <dbReference type="SAM" id="MobiDB-lite"/>
    </source>
</evidence>